<evidence type="ECO:0000313" key="2">
    <source>
        <dbReference type="Proteomes" id="UP000653305"/>
    </source>
</evidence>
<sequence>MNDVGLLCNHDISRGDEEVTSDLFKLLLHLQRVAITHHRTSFIWSTSFLVSSPKPFKVQMIFPKKTYLPDCTTTPAPSHVNKRHVLDPLQRFHSSTINSTGRMLGPEVEPLGRIVLKFGLAIAFMFGVTNWVDYGGYWYVVSLLLKVI</sequence>
<name>A0A830BB38_9LAMI</name>
<dbReference type="AlphaFoldDB" id="A0A830BB38"/>
<accession>A0A830BB38</accession>
<keyword evidence="2" id="KW-1185">Reference proteome</keyword>
<dbReference type="Proteomes" id="UP000653305">
    <property type="component" value="Unassembled WGS sequence"/>
</dbReference>
<gene>
    <name evidence="1" type="ORF">PHJA_000633800</name>
</gene>
<protein>
    <submittedName>
        <fullName evidence="1">Uncharacterized protein</fullName>
    </submittedName>
</protein>
<organism evidence="1 2">
    <name type="scientific">Phtheirospermum japonicum</name>
    <dbReference type="NCBI Taxonomy" id="374723"/>
    <lineage>
        <taxon>Eukaryota</taxon>
        <taxon>Viridiplantae</taxon>
        <taxon>Streptophyta</taxon>
        <taxon>Embryophyta</taxon>
        <taxon>Tracheophyta</taxon>
        <taxon>Spermatophyta</taxon>
        <taxon>Magnoliopsida</taxon>
        <taxon>eudicotyledons</taxon>
        <taxon>Gunneridae</taxon>
        <taxon>Pentapetalae</taxon>
        <taxon>asterids</taxon>
        <taxon>lamiids</taxon>
        <taxon>Lamiales</taxon>
        <taxon>Orobanchaceae</taxon>
        <taxon>Orobanchaceae incertae sedis</taxon>
        <taxon>Phtheirospermum</taxon>
    </lineage>
</organism>
<proteinExistence type="predicted"/>
<evidence type="ECO:0000313" key="1">
    <source>
        <dbReference type="EMBL" id="GFP84900.1"/>
    </source>
</evidence>
<comment type="caution">
    <text evidence="1">The sequence shown here is derived from an EMBL/GenBank/DDBJ whole genome shotgun (WGS) entry which is preliminary data.</text>
</comment>
<dbReference type="EMBL" id="BMAC01000095">
    <property type="protein sequence ID" value="GFP84900.1"/>
    <property type="molecule type" value="Genomic_DNA"/>
</dbReference>
<reference evidence="1" key="1">
    <citation type="submission" date="2020-07" db="EMBL/GenBank/DDBJ databases">
        <title>Ethylene signaling mediates host invasion by parasitic plants.</title>
        <authorList>
            <person name="Yoshida S."/>
        </authorList>
    </citation>
    <scope>NUCLEOTIDE SEQUENCE</scope>
    <source>
        <strain evidence="1">Okayama</strain>
    </source>
</reference>